<dbReference type="Proteomes" id="UP000218505">
    <property type="component" value="Chromosome"/>
</dbReference>
<dbReference type="EMBL" id="CP023445">
    <property type="protein sequence ID" value="ATE53746.1"/>
    <property type="molecule type" value="Genomic_DNA"/>
</dbReference>
<organism evidence="4 5">
    <name type="scientific">Actinosynnema pretiosum</name>
    <dbReference type="NCBI Taxonomy" id="42197"/>
    <lineage>
        <taxon>Bacteria</taxon>
        <taxon>Bacillati</taxon>
        <taxon>Actinomycetota</taxon>
        <taxon>Actinomycetes</taxon>
        <taxon>Pseudonocardiales</taxon>
        <taxon>Pseudonocardiaceae</taxon>
        <taxon>Actinosynnema</taxon>
    </lineage>
</organism>
<dbReference type="GO" id="GO:0016779">
    <property type="term" value="F:nucleotidyltransferase activity"/>
    <property type="evidence" value="ECO:0007669"/>
    <property type="project" value="UniProtKB-ARBA"/>
</dbReference>
<dbReference type="PANTHER" id="PTHR19136">
    <property type="entry name" value="MOLYBDENUM COFACTOR GUANYLYLTRANSFERASE"/>
    <property type="match status" value="1"/>
</dbReference>
<dbReference type="Pfam" id="PF12804">
    <property type="entry name" value="NTP_transf_3"/>
    <property type="match status" value="1"/>
</dbReference>
<dbReference type="AlphaFoldDB" id="A0A290Z3Y8"/>
<reference evidence="4" key="1">
    <citation type="submission" date="2017-09" db="EMBL/GenBank/DDBJ databases">
        <title>Complete Genome Sequence of ansamitocin-producing Bacterium Actinosynnema pretiosum X47.</title>
        <authorList>
            <person name="Cao G."/>
            <person name="Zong G."/>
            <person name="Zhong C."/>
            <person name="Fu J."/>
        </authorList>
    </citation>
    <scope>NUCLEOTIDE SEQUENCE [LARGE SCALE GENOMIC DNA]</scope>
    <source>
        <strain evidence="4">X47</strain>
    </source>
</reference>
<dbReference type="SUPFAM" id="SSF53448">
    <property type="entry name" value="Nucleotide-diphospho-sugar transferases"/>
    <property type="match status" value="1"/>
</dbReference>
<dbReference type="PANTHER" id="PTHR19136:SF81">
    <property type="entry name" value="MOLYBDENUM COFACTOR GUANYLYLTRANSFERASE"/>
    <property type="match status" value="1"/>
</dbReference>
<accession>A0A290Z3Y8</accession>
<dbReference type="InterPro" id="IPR025877">
    <property type="entry name" value="MobA-like_NTP_Trfase"/>
</dbReference>
<feature type="region of interest" description="Disordered" evidence="2">
    <location>
        <begin position="160"/>
        <end position="182"/>
    </location>
</feature>
<keyword evidence="1" id="KW-0808">Transferase</keyword>
<sequence length="182" mass="19021">MAERSAEAWSAVVLSGGRGSRLGGVDKSDLVVRGRTLLKHALDAVSGAAQVIVVGAPKNEPDVQWTRETPPGGGPLAGLAAGVALVEHPRVVVLAVDQPGVTASTVTRLLTTNANAVLVDATGRTQWLTGVWRTEELRAALPQDPRNAPMRAVLAELVETRLPATEAESKDVDTPQDLADQS</sequence>
<gene>
    <name evidence="4" type="ORF">CNX65_10940</name>
</gene>
<dbReference type="KEGG" id="apre:CNX65_10940"/>
<keyword evidence="5" id="KW-1185">Reference proteome</keyword>
<evidence type="ECO:0000256" key="1">
    <source>
        <dbReference type="ARBA" id="ARBA00022679"/>
    </source>
</evidence>
<dbReference type="InterPro" id="IPR029044">
    <property type="entry name" value="Nucleotide-diphossugar_trans"/>
</dbReference>
<evidence type="ECO:0000256" key="2">
    <source>
        <dbReference type="SAM" id="MobiDB-lite"/>
    </source>
</evidence>
<evidence type="ECO:0000259" key="3">
    <source>
        <dbReference type="Pfam" id="PF12804"/>
    </source>
</evidence>
<name>A0A290Z3Y8_9PSEU</name>
<evidence type="ECO:0000313" key="4">
    <source>
        <dbReference type="EMBL" id="ATE53746.1"/>
    </source>
</evidence>
<protein>
    <submittedName>
        <fullName evidence="4">Molybdopterin-guanine dinucleotide biosynthesis protein MobA</fullName>
    </submittedName>
</protein>
<dbReference type="Gene3D" id="3.90.550.10">
    <property type="entry name" value="Spore Coat Polysaccharide Biosynthesis Protein SpsA, Chain A"/>
    <property type="match status" value="1"/>
</dbReference>
<feature type="domain" description="MobA-like NTP transferase" evidence="3">
    <location>
        <begin position="11"/>
        <end position="157"/>
    </location>
</feature>
<evidence type="ECO:0000313" key="5">
    <source>
        <dbReference type="Proteomes" id="UP000218505"/>
    </source>
</evidence>
<proteinExistence type="predicted"/>